<dbReference type="GO" id="GO:0032263">
    <property type="term" value="P:GMP salvage"/>
    <property type="evidence" value="ECO:0007669"/>
    <property type="project" value="TreeGrafter"/>
</dbReference>
<dbReference type="GO" id="GO:0046100">
    <property type="term" value="P:hypoxanthine metabolic process"/>
    <property type="evidence" value="ECO:0007669"/>
    <property type="project" value="TreeGrafter"/>
</dbReference>
<organism evidence="2">
    <name type="scientific">marine metagenome</name>
    <dbReference type="NCBI Taxonomy" id="408172"/>
    <lineage>
        <taxon>unclassified sequences</taxon>
        <taxon>metagenomes</taxon>
        <taxon>ecological metagenomes</taxon>
    </lineage>
</organism>
<dbReference type="PANTHER" id="PTHR43340:SF1">
    <property type="entry name" value="HYPOXANTHINE PHOSPHORIBOSYLTRANSFERASE"/>
    <property type="match status" value="1"/>
</dbReference>
<gene>
    <name evidence="2" type="ORF">METZ01_LOCUS106666</name>
</gene>
<dbReference type="GO" id="GO:0032264">
    <property type="term" value="P:IMP salvage"/>
    <property type="evidence" value="ECO:0007669"/>
    <property type="project" value="TreeGrafter"/>
</dbReference>
<accession>A0A381WN15</accession>
<dbReference type="CDD" id="cd06223">
    <property type="entry name" value="PRTases_typeI"/>
    <property type="match status" value="1"/>
</dbReference>
<dbReference type="GO" id="GO:0000287">
    <property type="term" value="F:magnesium ion binding"/>
    <property type="evidence" value="ECO:0007669"/>
    <property type="project" value="TreeGrafter"/>
</dbReference>
<dbReference type="GO" id="GO:0005829">
    <property type="term" value="C:cytosol"/>
    <property type="evidence" value="ECO:0007669"/>
    <property type="project" value="TreeGrafter"/>
</dbReference>
<dbReference type="PANTHER" id="PTHR43340">
    <property type="entry name" value="HYPOXANTHINE-GUANINE PHOSPHORIBOSYLTRANSFERASE"/>
    <property type="match status" value="1"/>
</dbReference>
<protein>
    <recommendedName>
        <fullName evidence="1">Phosphoribosyltransferase domain-containing protein</fullName>
    </recommendedName>
</protein>
<dbReference type="GO" id="GO:0004422">
    <property type="term" value="F:hypoxanthine phosphoribosyltransferase activity"/>
    <property type="evidence" value="ECO:0007669"/>
    <property type="project" value="TreeGrafter"/>
</dbReference>
<dbReference type="GO" id="GO:0006178">
    <property type="term" value="P:guanine salvage"/>
    <property type="evidence" value="ECO:0007669"/>
    <property type="project" value="TreeGrafter"/>
</dbReference>
<dbReference type="SUPFAM" id="SSF53271">
    <property type="entry name" value="PRTase-like"/>
    <property type="match status" value="1"/>
</dbReference>
<dbReference type="Pfam" id="PF00156">
    <property type="entry name" value="Pribosyltran"/>
    <property type="match status" value="1"/>
</dbReference>
<name>A0A381WN15_9ZZZZ</name>
<dbReference type="InterPro" id="IPR050408">
    <property type="entry name" value="HGPRT"/>
</dbReference>
<reference evidence="2" key="1">
    <citation type="submission" date="2018-05" db="EMBL/GenBank/DDBJ databases">
        <authorList>
            <person name="Lanie J.A."/>
            <person name="Ng W.-L."/>
            <person name="Kazmierczak K.M."/>
            <person name="Andrzejewski T.M."/>
            <person name="Davidsen T.M."/>
            <person name="Wayne K.J."/>
            <person name="Tettelin H."/>
            <person name="Glass J.I."/>
            <person name="Rusch D."/>
            <person name="Podicherti R."/>
            <person name="Tsui H.-C.T."/>
            <person name="Winkler M.E."/>
        </authorList>
    </citation>
    <scope>NUCLEOTIDE SEQUENCE</scope>
</reference>
<evidence type="ECO:0000313" key="2">
    <source>
        <dbReference type="EMBL" id="SVA53812.1"/>
    </source>
</evidence>
<dbReference type="Gene3D" id="3.40.50.2020">
    <property type="match status" value="1"/>
</dbReference>
<dbReference type="InterPro" id="IPR029057">
    <property type="entry name" value="PRTase-like"/>
</dbReference>
<dbReference type="AlphaFoldDB" id="A0A381WN15"/>
<evidence type="ECO:0000259" key="1">
    <source>
        <dbReference type="Pfam" id="PF00156"/>
    </source>
</evidence>
<dbReference type="EMBL" id="UINC01012303">
    <property type="protein sequence ID" value="SVA53812.1"/>
    <property type="molecule type" value="Genomic_DNA"/>
</dbReference>
<proteinExistence type="predicted"/>
<sequence length="167" mass="18501">MFDAATVEHAVDQIAVRIALELTDALPVFVCIMNGGLPFMWDLTKRLNFPLAMDFLYATRYGGMEGGEVQIHTRPRTNLRDRNVVLVDDVIDHGVTMQAIVNEFKGDAAAVWTAVLVDKSEQSISGDCRTLEPDFVALTAPTRFLIGRGMDLDGLYRNLPGIYARVV</sequence>
<dbReference type="InterPro" id="IPR000836">
    <property type="entry name" value="PRTase_dom"/>
</dbReference>
<feature type="domain" description="Phosphoribosyltransferase" evidence="1">
    <location>
        <begin position="7"/>
        <end position="122"/>
    </location>
</feature>